<evidence type="ECO:0000313" key="4">
    <source>
        <dbReference type="EMBL" id="CAL4793256.1"/>
    </source>
</evidence>
<feature type="domain" description="DUF6570" evidence="2">
    <location>
        <begin position="448"/>
        <end position="584"/>
    </location>
</feature>
<accession>A0A9P1D8W6</accession>
<dbReference type="InterPro" id="IPR046700">
    <property type="entry name" value="DUF6570"/>
</dbReference>
<comment type="caution">
    <text evidence="3">The sequence shown here is derived from an EMBL/GenBank/DDBJ whole genome shotgun (WGS) entry which is preliminary data.</text>
</comment>
<evidence type="ECO:0000313" key="5">
    <source>
        <dbReference type="Proteomes" id="UP001152797"/>
    </source>
</evidence>
<dbReference type="OrthoDB" id="432234at2759"/>
<proteinExistence type="predicted"/>
<organism evidence="3">
    <name type="scientific">Cladocopium goreaui</name>
    <dbReference type="NCBI Taxonomy" id="2562237"/>
    <lineage>
        <taxon>Eukaryota</taxon>
        <taxon>Sar</taxon>
        <taxon>Alveolata</taxon>
        <taxon>Dinophyceae</taxon>
        <taxon>Suessiales</taxon>
        <taxon>Symbiodiniaceae</taxon>
        <taxon>Cladocopium</taxon>
    </lineage>
</organism>
<feature type="transmembrane region" description="Helical" evidence="1">
    <location>
        <begin position="823"/>
        <end position="842"/>
    </location>
</feature>
<keyword evidence="1" id="KW-0472">Membrane</keyword>
<dbReference type="Proteomes" id="UP001152797">
    <property type="component" value="Unassembled WGS sequence"/>
</dbReference>
<reference evidence="3" key="1">
    <citation type="submission" date="2022-10" db="EMBL/GenBank/DDBJ databases">
        <authorList>
            <person name="Chen Y."/>
            <person name="Dougan E. K."/>
            <person name="Chan C."/>
            <person name="Rhodes N."/>
            <person name="Thang M."/>
        </authorList>
    </citation>
    <scope>NUCLEOTIDE SEQUENCE</scope>
</reference>
<name>A0A9P1D8W6_9DINO</name>
<dbReference type="EMBL" id="CAMXCT030003730">
    <property type="protein sequence ID" value="CAL4793256.1"/>
    <property type="molecule type" value="Genomic_DNA"/>
</dbReference>
<dbReference type="Pfam" id="PF20209">
    <property type="entry name" value="DUF6570"/>
    <property type="match status" value="1"/>
</dbReference>
<evidence type="ECO:0000256" key="1">
    <source>
        <dbReference type="SAM" id="Phobius"/>
    </source>
</evidence>
<keyword evidence="5" id="KW-1185">Reference proteome</keyword>
<protein>
    <recommendedName>
        <fullName evidence="2">DUF6570 domain-containing protein</fullName>
    </recommendedName>
</protein>
<keyword evidence="1" id="KW-0812">Transmembrane</keyword>
<gene>
    <name evidence="3" type="ORF">C1SCF055_LOCUS31629</name>
</gene>
<dbReference type="AlphaFoldDB" id="A0A9P1D8W6"/>
<evidence type="ECO:0000259" key="2">
    <source>
        <dbReference type="Pfam" id="PF20209"/>
    </source>
</evidence>
<sequence>MQTPSISCSYRGKDFRARNLANTQGAAAAIAFLRKQPELTTASLSIPDFERLWHAFKLSFMHHQNSSQLLNFEETRLQLRNGQRFRWSASGIPIDTYFIFVFTFFQRRSSASACTSVRDARRILNQPPTIELHRCTYLSNSWFCFTLPSAVPVVLDLLQMLQRTIAFQIQAWSIEEFHLFWQTIQYVAATDERRVKISRSYADQPWQRTIDSHHLITAAELLHFLHRHHPMDLQAFLQCFDTCLLLPAASWTYHCQTLAARIEALAKACQTTAREVHPYQSDAFDSSHEPAYLQRHRSLSQSAEQWPGAVPSLELRQHLASGRASFIRCMEAPAQCTFCACPTPAHQAILLDLRHLHGGCLALHPLLSGQAYVLRNHTRFADHLPLTFLGLTWDDLKDICVPLPDGWLLHFSSSAALADWTQSAHDISTSLSCLCCPSCAESLTKKTPQLPPAALANDNACLHPPPALQNLSLGEQMFVARGFALRRLRTLSSSGDPESRQQGLLGTASAIAFPQNSLSVLQALPTSAEHLSDYLSIFFTDATISNLRSAKEFVVRRSAVHSALTWLVSHNPYYADVQIDPNALGQLPVNEIPPAWLAVAQATEQTVERCLGPADASSVDTALPSSIHAAVLTPGEDASDPLHLWDTALTACQRYERQSTDSSTDASCHVHLAQEALRQLVSMSDHRTFHVDSRHQTPPSNQLQKIYAYLPHSDTPLDSYHPSFWTLCFPCLFPWADSLDGHPRPVFLTDHAWASHLLRRLDRPPETHWRMDLDFVALLFSILHRRRLLRAVRIRVRSPSFKAAIPHFCALRTMDFTNLANTLSELLGLILYSSPFFFLFYYT</sequence>
<dbReference type="EMBL" id="CAMXCT020003730">
    <property type="protein sequence ID" value="CAL1159319.1"/>
    <property type="molecule type" value="Genomic_DNA"/>
</dbReference>
<keyword evidence="1" id="KW-1133">Transmembrane helix</keyword>
<evidence type="ECO:0000313" key="3">
    <source>
        <dbReference type="EMBL" id="CAI4005944.1"/>
    </source>
</evidence>
<reference evidence="4 5" key="2">
    <citation type="submission" date="2024-05" db="EMBL/GenBank/DDBJ databases">
        <authorList>
            <person name="Chen Y."/>
            <person name="Shah S."/>
            <person name="Dougan E. K."/>
            <person name="Thang M."/>
            <person name="Chan C."/>
        </authorList>
    </citation>
    <scope>NUCLEOTIDE SEQUENCE [LARGE SCALE GENOMIC DNA]</scope>
</reference>
<dbReference type="EMBL" id="CAMXCT010003730">
    <property type="protein sequence ID" value="CAI4005944.1"/>
    <property type="molecule type" value="Genomic_DNA"/>
</dbReference>